<sequence>MSVSVIGPVFVQTAQAAAGLLREPVLARRWETPSALAQFQVSGLAGHLAWQVLAVPGRLDAAEPDGPALSLVEYYTAAAWVGAPLDGDLNTGLRTIGEQTAADGPPALAAQVDATLTQLRTRMATLDGTRLVAMRTSAPPLTVDDLLTTRILELAVHADDLAVSLDLPTPALPEAATDLVIALLARVATRRHGPVALLRALSRAERAPTSITAL</sequence>
<dbReference type="SUPFAM" id="SSF109854">
    <property type="entry name" value="DinB/YfiT-like putative metalloenzymes"/>
    <property type="match status" value="1"/>
</dbReference>
<dbReference type="Gene3D" id="1.20.120.450">
    <property type="entry name" value="dinb family like domain"/>
    <property type="match status" value="1"/>
</dbReference>
<dbReference type="RefSeq" id="WP_248825575.1">
    <property type="nucleotide sequence ID" value="NZ_JALKFT010000016.1"/>
</dbReference>
<evidence type="ECO:0000313" key="3">
    <source>
        <dbReference type="Proteomes" id="UP001201873"/>
    </source>
</evidence>
<keyword evidence="2" id="KW-0413">Isomerase</keyword>
<reference evidence="2 3" key="1">
    <citation type="submission" date="2022-04" db="EMBL/GenBank/DDBJ databases">
        <title>Genome diversity in the genus Frankia.</title>
        <authorList>
            <person name="Carlos-Shanley C."/>
            <person name="Hahn D."/>
        </authorList>
    </citation>
    <scope>NUCLEOTIDE SEQUENCE [LARGE SCALE GENOMIC DNA]</scope>
    <source>
        <strain evidence="2 3">Ag45/Mut15</strain>
    </source>
</reference>
<proteinExistence type="predicted"/>
<feature type="domain" description="Mycothiol-dependent maleylpyruvate isomerase metal-binding" evidence="1">
    <location>
        <begin position="17"/>
        <end position="162"/>
    </location>
</feature>
<evidence type="ECO:0000313" key="2">
    <source>
        <dbReference type="EMBL" id="MCK9877313.1"/>
    </source>
</evidence>
<comment type="caution">
    <text evidence="2">The sequence shown here is derived from an EMBL/GenBank/DDBJ whole genome shotgun (WGS) entry which is preliminary data.</text>
</comment>
<dbReference type="InterPro" id="IPR024344">
    <property type="entry name" value="MDMPI_metal-binding"/>
</dbReference>
<protein>
    <submittedName>
        <fullName evidence="2">Maleylpyruvate isomerase N-terminal domain-containing protein</fullName>
    </submittedName>
</protein>
<dbReference type="EMBL" id="JALKFT010000016">
    <property type="protein sequence ID" value="MCK9877313.1"/>
    <property type="molecule type" value="Genomic_DNA"/>
</dbReference>
<dbReference type="Proteomes" id="UP001201873">
    <property type="component" value="Unassembled WGS sequence"/>
</dbReference>
<name>A0ABT0K0K3_9ACTN</name>
<evidence type="ECO:0000259" key="1">
    <source>
        <dbReference type="Pfam" id="PF11716"/>
    </source>
</evidence>
<organism evidence="2 3">
    <name type="scientific">Frankia umida</name>
    <dbReference type="NCBI Taxonomy" id="573489"/>
    <lineage>
        <taxon>Bacteria</taxon>
        <taxon>Bacillati</taxon>
        <taxon>Actinomycetota</taxon>
        <taxon>Actinomycetes</taxon>
        <taxon>Frankiales</taxon>
        <taxon>Frankiaceae</taxon>
        <taxon>Frankia</taxon>
    </lineage>
</organism>
<gene>
    <name evidence="2" type="ORF">MXD59_16275</name>
</gene>
<accession>A0ABT0K0K3</accession>
<dbReference type="GO" id="GO:0016853">
    <property type="term" value="F:isomerase activity"/>
    <property type="evidence" value="ECO:0007669"/>
    <property type="project" value="UniProtKB-KW"/>
</dbReference>
<dbReference type="Pfam" id="PF11716">
    <property type="entry name" value="MDMPI_N"/>
    <property type="match status" value="1"/>
</dbReference>
<keyword evidence="3" id="KW-1185">Reference proteome</keyword>
<dbReference type="InterPro" id="IPR034660">
    <property type="entry name" value="DinB/YfiT-like"/>
</dbReference>